<sequence>MEMLYPISLPNMDNVIVSVETAGHLLYPDSIVAAVLNNNNNNNNNQKKIFINAYWIIFSSPNSSTKEYIHDDIIKTQKKNIIATTDNSHHHHHHHEKNKMINKIFCIYGKETGLDQKQLLLMNQYLLFNLDGDIGKALLYA</sequence>
<accession>A0A9C7BWA2</accession>
<proteinExistence type="predicted"/>
<name>A0A9C7BWA2_9VIRU</name>
<protein>
    <submittedName>
        <fullName evidence="1">Uncharacterized protein</fullName>
    </submittedName>
</protein>
<dbReference type="EMBL" id="LC738876">
    <property type="protein sequence ID" value="BDT62619.1"/>
    <property type="molecule type" value="Genomic_DNA"/>
</dbReference>
<organism evidence="1">
    <name type="scientific">Metapenaeus ensis majanivirus</name>
    <dbReference type="NCBI Taxonomy" id="2984279"/>
    <lineage>
        <taxon>Viruses</taxon>
        <taxon>Viruses incertae sedis</taxon>
        <taxon>Naldaviricetes</taxon>
        <taxon>Nimaviridae</taxon>
    </lineage>
</organism>
<reference evidence="1" key="1">
    <citation type="submission" date="2022-10" db="EMBL/GenBank/DDBJ databases">
        <title>Genome sequences of endogenous nimaviruses in decapod crustaceans.</title>
        <authorList>
            <person name="Kawato S."/>
            <person name="Nozaki R."/>
            <person name="Kondo H."/>
            <person name="Hirono I."/>
        </authorList>
    </citation>
    <scope>NUCLEOTIDE SEQUENCE</scope>
    <source>
        <strain evidence="1">Mikawa-1</strain>
    </source>
</reference>
<evidence type="ECO:0000313" key="1">
    <source>
        <dbReference type="EMBL" id="BDT62619.1"/>
    </source>
</evidence>